<dbReference type="AlphaFoldDB" id="A0A268EDQ0"/>
<evidence type="ECO:0008006" key="6">
    <source>
        <dbReference type="Google" id="ProtNLM"/>
    </source>
</evidence>
<evidence type="ECO:0000313" key="5">
    <source>
        <dbReference type="Proteomes" id="UP000435177"/>
    </source>
</evidence>
<evidence type="ECO:0000313" key="3">
    <source>
        <dbReference type="EMBL" id="PAD71237.1"/>
    </source>
</evidence>
<keyword evidence="1" id="KW-0732">Signal</keyword>
<dbReference type="InterPro" id="IPR027304">
    <property type="entry name" value="Trigger_fact/SurA_dom_sf"/>
</dbReference>
<sequence length="259" mass="28787">MSSRNRKIPMRKLSLLGLAAVLLAISACDRAPAAQLEDIANTPAPKLAEDLPPPSAAALTEENKQLIRDTFDSIQSIQYLLETEGQSPWVIKTEEVSISLAEFVFAKKNRELILALNQSDESVKDAEVLQSLVTGQLVVHYARSLGITVTPEEIREMIHMQRSALSEAESSAAAEGLVQSIMKERIRIAGGSAEDFWNSEDVYRSYEAALYDSKLIDQILADERLRGMDSYKELRAKLYADFRKKHPVRVPDLSQLGLS</sequence>
<protein>
    <recommendedName>
        <fullName evidence="6">SurA N-terminal domain-containing protein</fullName>
    </recommendedName>
</protein>
<dbReference type="EMBL" id="NPBY01000114">
    <property type="protein sequence ID" value="PAD71237.1"/>
    <property type="molecule type" value="Genomic_DNA"/>
</dbReference>
<comment type="caution">
    <text evidence="3">The sequence shown here is derived from an EMBL/GenBank/DDBJ whole genome shotgun (WGS) entry which is preliminary data.</text>
</comment>
<dbReference type="PROSITE" id="PS51257">
    <property type="entry name" value="PROKAR_LIPOPROTEIN"/>
    <property type="match status" value="1"/>
</dbReference>
<dbReference type="OrthoDB" id="2660811at2"/>
<dbReference type="SUPFAM" id="SSF109998">
    <property type="entry name" value="Triger factor/SurA peptide-binding domain-like"/>
    <property type="match status" value="1"/>
</dbReference>
<reference evidence="2 5" key="2">
    <citation type="submission" date="2019-11" db="EMBL/GenBank/DDBJ databases">
        <title>Draft genome sequences of five Paenibacillus species of dairy origin.</title>
        <authorList>
            <person name="Olajide A.M."/>
            <person name="Chen S."/>
            <person name="Lapointe G."/>
        </authorList>
    </citation>
    <scope>NUCLEOTIDE SEQUENCE [LARGE SCALE GENOMIC DNA]</scope>
    <source>
        <strain evidence="2 5">3CS1</strain>
    </source>
</reference>
<evidence type="ECO:0000313" key="2">
    <source>
        <dbReference type="EMBL" id="MUG66053.1"/>
    </source>
</evidence>
<dbReference type="RefSeq" id="WP_095268142.1">
    <property type="nucleotide sequence ID" value="NZ_NPBY01000114.1"/>
</dbReference>
<keyword evidence="5" id="KW-1185">Reference proteome</keyword>
<organism evidence="3 4">
    <name type="scientific">Paenibacillus campinasensis</name>
    <dbReference type="NCBI Taxonomy" id="66347"/>
    <lineage>
        <taxon>Bacteria</taxon>
        <taxon>Bacillati</taxon>
        <taxon>Bacillota</taxon>
        <taxon>Bacilli</taxon>
        <taxon>Bacillales</taxon>
        <taxon>Paenibacillaceae</taxon>
        <taxon>Paenibacillus</taxon>
    </lineage>
</organism>
<gene>
    <name evidence="3" type="ORF">CHH67_25280</name>
    <name evidence="2" type="ORF">GNP94_08505</name>
</gene>
<evidence type="ECO:0000313" key="4">
    <source>
        <dbReference type="Proteomes" id="UP000215596"/>
    </source>
</evidence>
<dbReference type="Proteomes" id="UP000435177">
    <property type="component" value="Unassembled WGS sequence"/>
</dbReference>
<proteinExistence type="predicted"/>
<name>A0A268EDQ0_9BACL</name>
<evidence type="ECO:0000256" key="1">
    <source>
        <dbReference type="SAM" id="SignalP"/>
    </source>
</evidence>
<feature type="signal peptide" evidence="1">
    <location>
        <begin position="1"/>
        <end position="33"/>
    </location>
</feature>
<reference evidence="3 4" key="1">
    <citation type="submission" date="2017-07" db="EMBL/GenBank/DDBJ databases">
        <title>Isolation and whole genome analysis of endospore-forming bacteria from heroin.</title>
        <authorList>
            <person name="Kalinowski J."/>
            <person name="Ahrens B."/>
            <person name="Al-Dilaimi A."/>
            <person name="Winkler A."/>
            <person name="Wibberg D."/>
            <person name="Schleenbecker U."/>
            <person name="Ruckert C."/>
            <person name="Wolfel R."/>
            <person name="Grass G."/>
        </authorList>
    </citation>
    <scope>NUCLEOTIDE SEQUENCE [LARGE SCALE GENOMIC DNA]</scope>
    <source>
        <strain evidence="3 4">7537-G1</strain>
    </source>
</reference>
<accession>A0A268EDQ0</accession>
<dbReference type="EMBL" id="WOAA01000005">
    <property type="protein sequence ID" value="MUG66053.1"/>
    <property type="molecule type" value="Genomic_DNA"/>
</dbReference>
<feature type="chain" id="PRO_5032670996" description="SurA N-terminal domain-containing protein" evidence="1">
    <location>
        <begin position="34"/>
        <end position="259"/>
    </location>
</feature>
<dbReference type="Proteomes" id="UP000215596">
    <property type="component" value="Unassembled WGS sequence"/>
</dbReference>